<protein>
    <submittedName>
        <fullName evidence="1">Uncharacterized protein</fullName>
    </submittedName>
</protein>
<proteinExistence type="predicted"/>
<keyword evidence="2" id="KW-1185">Reference proteome</keyword>
<gene>
    <name evidence="1" type="ORF">CSSPTR1EN2_LOCUS3367</name>
</gene>
<accession>A0ABP0TGP9</accession>
<evidence type="ECO:0000313" key="2">
    <source>
        <dbReference type="Proteomes" id="UP001497512"/>
    </source>
</evidence>
<sequence>MCDMPLCDFVVSILSLCPELCKPSGSLSRSLWWKCITLRLAPPLRLEADGSGMPTEVWLKEDEISDVTLRLEPFQQSGGNSEQQ</sequence>
<organism evidence="1 2">
    <name type="scientific">Sphagnum troendelagicum</name>
    <dbReference type="NCBI Taxonomy" id="128251"/>
    <lineage>
        <taxon>Eukaryota</taxon>
        <taxon>Viridiplantae</taxon>
        <taxon>Streptophyta</taxon>
        <taxon>Embryophyta</taxon>
        <taxon>Bryophyta</taxon>
        <taxon>Sphagnophytina</taxon>
        <taxon>Sphagnopsida</taxon>
        <taxon>Sphagnales</taxon>
        <taxon>Sphagnaceae</taxon>
        <taxon>Sphagnum</taxon>
    </lineage>
</organism>
<name>A0ABP0TGP9_9BRYO</name>
<dbReference type="EMBL" id="OZ019903">
    <property type="protein sequence ID" value="CAK9196225.1"/>
    <property type="molecule type" value="Genomic_DNA"/>
</dbReference>
<dbReference type="Proteomes" id="UP001497512">
    <property type="component" value="Chromosome 11"/>
</dbReference>
<reference evidence="1" key="1">
    <citation type="submission" date="2024-02" db="EMBL/GenBank/DDBJ databases">
        <authorList>
            <consortium name="ELIXIR-Norway"/>
            <consortium name="Elixir Norway"/>
        </authorList>
    </citation>
    <scope>NUCLEOTIDE SEQUENCE</scope>
</reference>
<evidence type="ECO:0000313" key="1">
    <source>
        <dbReference type="EMBL" id="CAK9196225.1"/>
    </source>
</evidence>